<dbReference type="InterPro" id="IPR005467">
    <property type="entry name" value="His_kinase_dom"/>
</dbReference>
<feature type="domain" description="Histidine kinase" evidence="7">
    <location>
        <begin position="498"/>
        <end position="743"/>
    </location>
</feature>
<dbReference type="InterPro" id="IPR036641">
    <property type="entry name" value="HPT_dom_sf"/>
</dbReference>
<dbReference type="PROSITE" id="PS50110">
    <property type="entry name" value="RESPONSE_REGULATORY"/>
    <property type="match status" value="1"/>
</dbReference>
<dbReference type="RefSeq" id="WP_231602601.1">
    <property type="nucleotide sequence ID" value="NZ_SJPM01000001.1"/>
</dbReference>
<dbReference type="InterPro" id="IPR013656">
    <property type="entry name" value="PAS_4"/>
</dbReference>
<dbReference type="InterPro" id="IPR001789">
    <property type="entry name" value="Sig_transdc_resp-reg_receiver"/>
</dbReference>
<feature type="domain" description="PAS" evidence="9">
    <location>
        <begin position="319"/>
        <end position="372"/>
    </location>
</feature>
<dbReference type="GO" id="GO:0000155">
    <property type="term" value="F:phosphorelay sensor kinase activity"/>
    <property type="evidence" value="ECO:0007669"/>
    <property type="project" value="InterPro"/>
</dbReference>
<dbReference type="EC" id="2.7.13.3" evidence="2"/>
<dbReference type="PANTHER" id="PTHR45339">
    <property type="entry name" value="HYBRID SIGNAL TRANSDUCTION HISTIDINE KINASE J"/>
    <property type="match status" value="1"/>
</dbReference>
<reference evidence="11 12" key="1">
    <citation type="submission" date="2019-02" db="EMBL/GenBank/DDBJ databases">
        <title>Deep-cultivation of Planctomycetes and their phenomic and genomic characterization uncovers novel biology.</title>
        <authorList>
            <person name="Wiegand S."/>
            <person name="Jogler M."/>
            <person name="Boedeker C."/>
            <person name="Pinto D."/>
            <person name="Vollmers J."/>
            <person name="Rivas-Marin E."/>
            <person name="Kohn T."/>
            <person name="Peeters S.H."/>
            <person name="Heuer A."/>
            <person name="Rast P."/>
            <person name="Oberbeckmann S."/>
            <person name="Bunk B."/>
            <person name="Jeske O."/>
            <person name="Meyerdierks A."/>
            <person name="Storesund J.E."/>
            <person name="Kallscheuer N."/>
            <person name="Luecker S."/>
            <person name="Lage O.M."/>
            <person name="Pohl T."/>
            <person name="Merkel B.J."/>
            <person name="Hornburger P."/>
            <person name="Mueller R.-W."/>
            <person name="Bruemmer F."/>
            <person name="Labrenz M."/>
            <person name="Spormann A.M."/>
            <person name="Op Den Camp H."/>
            <person name="Overmann J."/>
            <person name="Amann R."/>
            <person name="Jetten M.S.M."/>
            <person name="Mascher T."/>
            <person name="Medema M.H."/>
            <person name="Devos D.P."/>
            <person name="Kaster A.-K."/>
            <person name="Ovreas L."/>
            <person name="Rohde M."/>
            <person name="Galperin M.Y."/>
            <person name="Jogler C."/>
        </authorList>
    </citation>
    <scope>NUCLEOTIDE SEQUENCE [LARGE SCALE GENOMIC DNA]</scope>
    <source>
        <strain evidence="11 12">Pla100</strain>
    </source>
</reference>
<evidence type="ECO:0000313" key="12">
    <source>
        <dbReference type="Proteomes" id="UP000316213"/>
    </source>
</evidence>
<feature type="transmembrane region" description="Helical" evidence="6">
    <location>
        <begin position="126"/>
        <end position="144"/>
    </location>
</feature>
<dbReference type="SMART" id="SM00387">
    <property type="entry name" value="HATPase_c"/>
    <property type="match status" value="1"/>
</dbReference>
<dbReference type="Pfam" id="PF00072">
    <property type="entry name" value="Response_reg"/>
    <property type="match status" value="1"/>
</dbReference>
<accession>A0A5C6AW02</accession>
<dbReference type="CDD" id="cd17546">
    <property type="entry name" value="REC_hyHK_CKI1_RcsC-like"/>
    <property type="match status" value="1"/>
</dbReference>
<dbReference type="AlphaFoldDB" id="A0A5C6AW02"/>
<dbReference type="InterPro" id="IPR013767">
    <property type="entry name" value="PAS_fold"/>
</dbReference>
<dbReference type="PANTHER" id="PTHR45339:SF5">
    <property type="entry name" value="HISTIDINE KINASE"/>
    <property type="match status" value="1"/>
</dbReference>
<dbReference type="NCBIfam" id="TIGR00229">
    <property type="entry name" value="sensory_box"/>
    <property type="match status" value="1"/>
</dbReference>
<dbReference type="GO" id="GO:0005524">
    <property type="term" value="F:ATP binding"/>
    <property type="evidence" value="ECO:0007669"/>
    <property type="project" value="UniProtKB-KW"/>
</dbReference>
<dbReference type="FunFam" id="3.30.565.10:FF:000010">
    <property type="entry name" value="Sensor histidine kinase RcsC"/>
    <property type="match status" value="1"/>
</dbReference>
<dbReference type="Gene3D" id="3.30.450.20">
    <property type="entry name" value="PAS domain"/>
    <property type="match status" value="2"/>
</dbReference>
<evidence type="ECO:0000256" key="6">
    <source>
        <dbReference type="SAM" id="Phobius"/>
    </source>
</evidence>
<dbReference type="EMBL" id="SJPM01000001">
    <property type="protein sequence ID" value="TWU03631.1"/>
    <property type="molecule type" value="Genomic_DNA"/>
</dbReference>
<evidence type="ECO:0000256" key="1">
    <source>
        <dbReference type="ARBA" id="ARBA00000085"/>
    </source>
</evidence>
<keyword evidence="6" id="KW-0812">Transmembrane</keyword>
<dbReference type="InterPro" id="IPR036890">
    <property type="entry name" value="HATPase_C_sf"/>
</dbReference>
<feature type="region of interest" description="Disordered" evidence="5">
    <location>
        <begin position="639"/>
        <end position="660"/>
    </location>
</feature>
<dbReference type="InterPro" id="IPR035965">
    <property type="entry name" value="PAS-like_dom_sf"/>
</dbReference>
<dbReference type="GO" id="GO:0006355">
    <property type="term" value="P:regulation of DNA-templated transcription"/>
    <property type="evidence" value="ECO:0007669"/>
    <property type="project" value="InterPro"/>
</dbReference>
<dbReference type="SMART" id="SM00091">
    <property type="entry name" value="PAS"/>
    <property type="match status" value="2"/>
</dbReference>
<organism evidence="11 12">
    <name type="scientific">Neorhodopirellula pilleata</name>
    <dbReference type="NCBI Taxonomy" id="2714738"/>
    <lineage>
        <taxon>Bacteria</taxon>
        <taxon>Pseudomonadati</taxon>
        <taxon>Planctomycetota</taxon>
        <taxon>Planctomycetia</taxon>
        <taxon>Pirellulales</taxon>
        <taxon>Pirellulaceae</taxon>
        <taxon>Neorhodopirellula</taxon>
    </lineage>
</organism>
<dbReference type="InterPro" id="IPR011006">
    <property type="entry name" value="CheY-like_superfamily"/>
</dbReference>
<evidence type="ECO:0000259" key="8">
    <source>
        <dbReference type="PROSITE" id="PS50110"/>
    </source>
</evidence>
<sequence>MFDLRAHAIPGMRPPHWWFAGIAVLMVVDMAAPPWWGLCVLHLLVLPIAWRFLHRRFITKVTASQAAAVAIAGTWHVFFGSHGNGWPMGLDRIADRSLFGHSIREFGEYVSTMAANSSANFSFDFVRLWTLLAILAAGYFHVYLRRRLRQRLEHQHFLQQNVRRRSREIERVNHALRDEVARRQATQHRLDQSETTFQSIMERMHLQVARKNAEGVFTYANEPFCRELGRAAIDVIGSTDADLYKPVVAARYRADDMKVMTTGQNIDKVEEHPGVDGQPGFVQVFKAPEYDQHGRCIGVQVIFWDITEKHRSEIALRHSEARKRALFDAAGDAVLLIDELGIIMEANPSATDMLHAGGGRLIGRPLEHLIMPIDDNSSIPIDGEQDHAEPSLIDQPLPGIRAFPTWSSLPLSRRHHLRLRRGDGVAFDSEVSMHIIPLGNQASSTGQLVSASSSGREREGRAVIIRDVTLQQQAFEAMRDAKAAAEQANRTKTQFMAGISHELRTPLGGIRGLTELLAQQTLPAPARRYVNLISQNTELLHDAIEDILDFSAIEAGRVAIAPATIDLHSIVGDAFGCLAIRVADKPVRLSLSIDPDVPRHVVADAKRIRQIIVNLVGNAIKFTAAGQVSLRLISAESHPDVNDAQTDQPDKRKRRGSSGEPAEIRKWFRLIVEDTGIGIAPENQARIFDAFEQADLGTNKQFGGTGLGLAIARGLAQRMGGGILVESEIGQGSRFIVDLNLPLADGVDPNADLRNSITAAHRLEAVVLSVDNETIEKALVETISDTGFRAFKPTSVSSQQGKSPVRWILTSATADTAFRVRARKSEDHVLWLTRAGEPAPRRAKKEDAVMIEPVHPDELRRWLAGMPLKQSGRGLKASQRRESRRSPKVSTRETANAIATSMGPPEEATAAMFADERDTANASARPNAIEVLVVDDSPTNRLVIHDQLLAAGHVVQTAHDGPDALRVYQRHLEGELHFDCVLMDLQMPKMDGTEVTAEIIRQSKQAGQVAPPIIALTAHVTDQHRQMCRDAGMVGYITKPIHLEPLLDEMRRVIDASSPVVGTQAGDESVSPVTGDDAWKSRLAKHCGNDESTMRSVCQAITIEIPELIGRLDTAGRSGNQRAFTTAAHTLKSCLRYVAETDDTQLASEVEKNSNDPEWINRLKDGLVKRSDAPEVRQLQQLQERAKQWVSRISS</sequence>
<comment type="catalytic activity">
    <reaction evidence="1">
        <text>ATP + protein L-histidine = ADP + protein N-phospho-L-histidine.</text>
        <dbReference type="EC" id="2.7.13.3"/>
    </reaction>
</comment>
<comment type="caution">
    <text evidence="11">The sequence shown here is derived from an EMBL/GenBank/DDBJ whole genome shotgun (WGS) entry which is preliminary data.</text>
</comment>
<dbReference type="CDD" id="cd00130">
    <property type="entry name" value="PAS"/>
    <property type="match status" value="1"/>
</dbReference>
<feature type="transmembrane region" description="Helical" evidence="6">
    <location>
        <begin position="17"/>
        <end position="45"/>
    </location>
</feature>
<keyword evidence="3 4" id="KW-0597">Phosphoprotein</keyword>
<keyword evidence="11" id="KW-0418">Kinase</keyword>
<proteinExistence type="predicted"/>
<feature type="region of interest" description="Disordered" evidence="5">
    <location>
        <begin position="870"/>
        <end position="895"/>
    </location>
</feature>
<dbReference type="CDD" id="cd00082">
    <property type="entry name" value="HisKA"/>
    <property type="match status" value="1"/>
</dbReference>
<dbReference type="Proteomes" id="UP000316213">
    <property type="component" value="Unassembled WGS sequence"/>
</dbReference>
<evidence type="ECO:0000259" key="7">
    <source>
        <dbReference type="PROSITE" id="PS50109"/>
    </source>
</evidence>
<dbReference type="SMART" id="SM00388">
    <property type="entry name" value="HisKA"/>
    <property type="match status" value="1"/>
</dbReference>
<evidence type="ECO:0000256" key="5">
    <source>
        <dbReference type="SAM" id="MobiDB-lite"/>
    </source>
</evidence>
<dbReference type="SUPFAM" id="SSF55785">
    <property type="entry name" value="PYP-like sensor domain (PAS domain)"/>
    <property type="match status" value="2"/>
</dbReference>
<feature type="domain" description="Response regulatory" evidence="8">
    <location>
        <begin position="930"/>
        <end position="1054"/>
    </location>
</feature>
<feature type="modified residue" description="4-aspartylphosphate" evidence="4">
    <location>
        <position position="984"/>
    </location>
</feature>
<dbReference type="InterPro" id="IPR003594">
    <property type="entry name" value="HATPase_dom"/>
</dbReference>
<dbReference type="InterPro" id="IPR000700">
    <property type="entry name" value="PAS-assoc_C"/>
</dbReference>
<evidence type="ECO:0000256" key="2">
    <source>
        <dbReference type="ARBA" id="ARBA00012438"/>
    </source>
</evidence>
<dbReference type="SUPFAM" id="SSF52172">
    <property type="entry name" value="CheY-like"/>
    <property type="match status" value="1"/>
</dbReference>
<dbReference type="Pfam" id="PF08448">
    <property type="entry name" value="PAS_4"/>
    <property type="match status" value="1"/>
</dbReference>
<evidence type="ECO:0000259" key="9">
    <source>
        <dbReference type="PROSITE" id="PS50112"/>
    </source>
</evidence>
<dbReference type="SUPFAM" id="SSF47226">
    <property type="entry name" value="Histidine-containing phosphotransfer domain, HPT domain"/>
    <property type="match status" value="1"/>
</dbReference>
<dbReference type="SUPFAM" id="SSF55874">
    <property type="entry name" value="ATPase domain of HSP90 chaperone/DNA topoisomerase II/histidine kinase"/>
    <property type="match status" value="1"/>
</dbReference>
<dbReference type="InterPro" id="IPR003661">
    <property type="entry name" value="HisK_dim/P_dom"/>
</dbReference>
<keyword evidence="12" id="KW-1185">Reference proteome</keyword>
<dbReference type="Pfam" id="PF00512">
    <property type="entry name" value="HisKA"/>
    <property type="match status" value="1"/>
</dbReference>
<dbReference type="Gene3D" id="3.40.50.2300">
    <property type="match status" value="1"/>
</dbReference>
<dbReference type="Gene3D" id="3.30.565.10">
    <property type="entry name" value="Histidine kinase-like ATPase, C-terminal domain"/>
    <property type="match status" value="1"/>
</dbReference>
<dbReference type="GO" id="GO:0005886">
    <property type="term" value="C:plasma membrane"/>
    <property type="evidence" value="ECO:0007669"/>
    <property type="project" value="UniProtKB-SubCell"/>
</dbReference>
<dbReference type="PROSITE" id="PS50113">
    <property type="entry name" value="PAC"/>
    <property type="match status" value="1"/>
</dbReference>
<keyword evidence="6" id="KW-0472">Membrane</keyword>
<dbReference type="SUPFAM" id="SSF47384">
    <property type="entry name" value="Homodimeric domain of signal transducing histidine kinase"/>
    <property type="match status" value="1"/>
</dbReference>
<feature type="domain" description="PAC" evidence="10">
    <location>
        <begin position="264"/>
        <end position="318"/>
    </location>
</feature>
<protein>
    <recommendedName>
        <fullName evidence="2">histidine kinase</fullName>
        <ecNumber evidence="2">2.7.13.3</ecNumber>
    </recommendedName>
</protein>
<dbReference type="PROSITE" id="PS50112">
    <property type="entry name" value="PAS"/>
    <property type="match status" value="2"/>
</dbReference>
<dbReference type="Gene3D" id="1.10.287.130">
    <property type="match status" value="1"/>
</dbReference>
<evidence type="ECO:0000256" key="3">
    <source>
        <dbReference type="ARBA" id="ARBA00022553"/>
    </source>
</evidence>
<dbReference type="SMART" id="SM00448">
    <property type="entry name" value="REC"/>
    <property type="match status" value="1"/>
</dbReference>
<dbReference type="Pfam" id="PF02518">
    <property type="entry name" value="HATPase_c"/>
    <property type="match status" value="1"/>
</dbReference>
<evidence type="ECO:0000256" key="4">
    <source>
        <dbReference type="PROSITE-ProRule" id="PRU00169"/>
    </source>
</evidence>
<evidence type="ECO:0000313" key="11">
    <source>
        <dbReference type="EMBL" id="TWU03631.1"/>
    </source>
</evidence>
<dbReference type="PROSITE" id="PS50109">
    <property type="entry name" value="HIS_KIN"/>
    <property type="match status" value="1"/>
</dbReference>
<name>A0A5C6AW02_9BACT</name>
<dbReference type="InterPro" id="IPR000014">
    <property type="entry name" value="PAS"/>
</dbReference>
<evidence type="ECO:0000259" key="10">
    <source>
        <dbReference type="PROSITE" id="PS50113"/>
    </source>
</evidence>
<keyword evidence="11" id="KW-0808">Transferase</keyword>
<keyword evidence="6" id="KW-1133">Transmembrane helix</keyword>
<gene>
    <name evidence="11" type="primary">barA_1</name>
    <name evidence="11" type="ORF">Pla100_05600</name>
</gene>
<dbReference type="Pfam" id="PF00989">
    <property type="entry name" value="PAS"/>
    <property type="match status" value="1"/>
</dbReference>
<dbReference type="Gene3D" id="1.20.120.160">
    <property type="entry name" value="HPT domain"/>
    <property type="match status" value="1"/>
</dbReference>
<dbReference type="InterPro" id="IPR004358">
    <property type="entry name" value="Sig_transdc_His_kin-like_C"/>
</dbReference>
<dbReference type="CDD" id="cd16922">
    <property type="entry name" value="HATPase_EvgS-ArcB-TorS-like"/>
    <property type="match status" value="1"/>
</dbReference>
<feature type="domain" description="PAS" evidence="9">
    <location>
        <begin position="193"/>
        <end position="246"/>
    </location>
</feature>
<dbReference type="PRINTS" id="PR00344">
    <property type="entry name" value="BCTRLSENSOR"/>
</dbReference>
<dbReference type="InterPro" id="IPR036097">
    <property type="entry name" value="HisK_dim/P_sf"/>
</dbReference>